<dbReference type="EMBL" id="JBHSQJ010000064">
    <property type="protein sequence ID" value="MFC5908735.1"/>
    <property type="molecule type" value="Genomic_DNA"/>
</dbReference>
<evidence type="ECO:0000313" key="8">
    <source>
        <dbReference type="EMBL" id="MFC5908735.1"/>
    </source>
</evidence>
<proteinExistence type="predicted"/>
<protein>
    <submittedName>
        <fullName evidence="8">DNRLRE domain-containing protein</fullName>
    </submittedName>
</protein>
<comment type="subcellular location">
    <subcellularLocation>
        <location evidence="1">Secreted</location>
    </subcellularLocation>
</comment>
<dbReference type="InterPro" id="IPR029052">
    <property type="entry name" value="Metallo-depent_PP-like"/>
</dbReference>
<dbReference type="Pfam" id="PF00149">
    <property type="entry name" value="Metallophos"/>
    <property type="match status" value="1"/>
</dbReference>
<dbReference type="Proteomes" id="UP001596174">
    <property type="component" value="Unassembled WGS sequence"/>
</dbReference>
<dbReference type="Gene3D" id="3.60.21.10">
    <property type="match status" value="1"/>
</dbReference>
<evidence type="ECO:0000256" key="5">
    <source>
        <dbReference type="SAM" id="Phobius"/>
    </source>
</evidence>
<sequence>MPAATSAVSPASEPSPPALAADRRRPRRGLVLFAVGILTLALATALGPGRGTAATQTTVTAVADSTVVSDSPTANYGTGTSLTARGLSDTKPEADVYIKFTVSGLSSPPAGAQLQIYSNATSATGVLLSTAGSDWTETGITYANAPSRTATVANMTNLTASTWATADVSSVVTGNGTYTFALTTSSTVGKVFNSRETSTPPKLVLNTSAPATVAATSGSGQTAAPGAAFAAPLVATVTDSASAPVSGLAVTFTAPSSGPSATFAGGASAVTVTTDASGVATSPLLTANATSGSYSVSATASGATATSFALTNGVGPSSSSPSASPSGSQSPPSSQTAVTAAADSTVVSDSPDANYGTSTSLTARGPSDTKPEADVYIKFTVSGLSSPPAGAQLQIYSNATSATGVVLSTAGSDWTETGITYANAPSRTATVATMANLTASTWATADVSSVVTGNGTYTFALTTSSTVGKVFNSRETSTPPTLVLTQGTASATASPSLSASASVSASPSPSPSVSTTGTGSGALTATGGSGQTQMITRDFPSPLSVHIAGAGAGVAVTFTAPAQGAAGTFTGGSTTAVVSTDSNGNAVSPTFTAGATSGSYTVTATADAYPGSAGFALTNRDPVIVTAGDIACPTGSAVTASSCQQAATASLAQSLHPDYLLPLGDDQYDLGSLSDFSNVYTSTWGAMNPIAYPAPGNHEYGYIGSSIQPTGGTGYFTYYGDRSHPLAPGCTTQCTSWYSYDVGTWHLVSLDSQCAAIGGCNPGNPEYAWLLKDLNATTKPCVLAYWHIPIYSSSQDHQPDMQAIYQLLYTKHADLVLNGHAHFYERFAPQDGAGNADPSNGIPEFIVGTGGKSFFPIRDTPAANSVSRIANTFGVLQLTLSQNSYSWNFLPTNAGGSTDSGAGTCH</sequence>
<feature type="domain" description="Carbohydrate-binding module family 96" evidence="7">
    <location>
        <begin position="335"/>
        <end position="486"/>
    </location>
</feature>
<dbReference type="RefSeq" id="WP_380583891.1">
    <property type="nucleotide sequence ID" value="NZ_JBHSQJ010000064.1"/>
</dbReference>
<dbReference type="Gene3D" id="2.60.40.10">
    <property type="entry name" value="Immunoglobulins"/>
    <property type="match status" value="1"/>
</dbReference>
<accession>A0ABW1G1V7</accession>
<feature type="region of interest" description="Disordered" evidence="4">
    <location>
        <begin position="499"/>
        <end position="536"/>
    </location>
</feature>
<keyword evidence="9" id="KW-1185">Reference proteome</keyword>
<dbReference type="InterPro" id="IPR013783">
    <property type="entry name" value="Ig-like_fold"/>
</dbReference>
<dbReference type="Pfam" id="PF24517">
    <property type="entry name" value="CBM96"/>
    <property type="match status" value="2"/>
</dbReference>
<evidence type="ECO:0000256" key="1">
    <source>
        <dbReference type="ARBA" id="ARBA00004613"/>
    </source>
</evidence>
<dbReference type="InterPro" id="IPR039331">
    <property type="entry name" value="PAPs-like"/>
</dbReference>
<dbReference type="InterPro" id="IPR008964">
    <property type="entry name" value="Invasin/intimin_cell_adhesion"/>
</dbReference>
<feature type="transmembrane region" description="Helical" evidence="5">
    <location>
        <begin position="29"/>
        <end position="47"/>
    </location>
</feature>
<organism evidence="8 9">
    <name type="scientific">Streptacidiphilus monticola</name>
    <dbReference type="NCBI Taxonomy" id="2161674"/>
    <lineage>
        <taxon>Bacteria</taxon>
        <taxon>Bacillati</taxon>
        <taxon>Actinomycetota</taxon>
        <taxon>Actinomycetes</taxon>
        <taxon>Kitasatosporales</taxon>
        <taxon>Streptomycetaceae</taxon>
        <taxon>Streptacidiphilus</taxon>
    </lineage>
</organism>
<evidence type="ECO:0000256" key="2">
    <source>
        <dbReference type="ARBA" id="ARBA00022525"/>
    </source>
</evidence>
<feature type="domain" description="Calcineurin-like phosphoesterase" evidence="6">
    <location>
        <begin position="651"/>
        <end position="823"/>
    </location>
</feature>
<dbReference type="NCBIfam" id="NF033679">
    <property type="entry name" value="DNRLRE_dom"/>
    <property type="match status" value="2"/>
</dbReference>
<dbReference type="InterPro" id="IPR055372">
    <property type="entry name" value="CBM96"/>
</dbReference>
<feature type="region of interest" description="Disordered" evidence="4">
    <location>
        <begin position="312"/>
        <end position="369"/>
    </location>
</feature>
<dbReference type="PANTHER" id="PTHR22953">
    <property type="entry name" value="ACID PHOSPHATASE RELATED"/>
    <property type="match status" value="1"/>
</dbReference>
<feature type="compositionally biased region" description="Low complexity" evidence="4">
    <location>
        <begin position="1"/>
        <end position="12"/>
    </location>
</feature>
<dbReference type="SUPFAM" id="SSF56300">
    <property type="entry name" value="Metallo-dependent phosphatases"/>
    <property type="match status" value="1"/>
</dbReference>
<keyword evidence="2" id="KW-0964">Secreted</keyword>
<feature type="region of interest" description="Disordered" evidence="4">
    <location>
        <begin position="1"/>
        <end position="22"/>
    </location>
</feature>
<evidence type="ECO:0000259" key="6">
    <source>
        <dbReference type="Pfam" id="PF00149"/>
    </source>
</evidence>
<feature type="compositionally biased region" description="Low complexity" evidence="4">
    <location>
        <begin position="312"/>
        <end position="353"/>
    </location>
</feature>
<keyword evidence="5" id="KW-0812">Transmembrane</keyword>
<reference evidence="9" key="1">
    <citation type="journal article" date="2019" name="Int. J. Syst. Evol. Microbiol.">
        <title>The Global Catalogue of Microorganisms (GCM) 10K type strain sequencing project: providing services to taxonomists for standard genome sequencing and annotation.</title>
        <authorList>
            <consortium name="The Broad Institute Genomics Platform"/>
            <consortium name="The Broad Institute Genome Sequencing Center for Infectious Disease"/>
            <person name="Wu L."/>
            <person name="Ma J."/>
        </authorList>
    </citation>
    <scope>NUCLEOTIDE SEQUENCE [LARGE SCALE GENOMIC DNA]</scope>
    <source>
        <strain evidence="9">JCM 4816</strain>
    </source>
</reference>
<evidence type="ECO:0000256" key="3">
    <source>
        <dbReference type="ARBA" id="ARBA00022729"/>
    </source>
</evidence>
<keyword evidence="5" id="KW-0472">Membrane</keyword>
<evidence type="ECO:0000256" key="4">
    <source>
        <dbReference type="SAM" id="MobiDB-lite"/>
    </source>
</evidence>
<dbReference type="InterPro" id="IPR004843">
    <property type="entry name" value="Calcineurin-like_PHP"/>
</dbReference>
<name>A0ABW1G1V7_9ACTN</name>
<keyword evidence="3" id="KW-0732">Signal</keyword>
<evidence type="ECO:0000313" key="9">
    <source>
        <dbReference type="Proteomes" id="UP001596174"/>
    </source>
</evidence>
<dbReference type="SUPFAM" id="SSF49373">
    <property type="entry name" value="Invasin/intimin cell-adhesion fragments"/>
    <property type="match status" value="1"/>
</dbReference>
<comment type="caution">
    <text evidence="8">The sequence shown here is derived from an EMBL/GenBank/DDBJ whole genome shotgun (WGS) entry which is preliminary data.</text>
</comment>
<dbReference type="PANTHER" id="PTHR22953:SF153">
    <property type="entry name" value="PURPLE ACID PHOSPHATASE"/>
    <property type="match status" value="1"/>
</dbReference>
<evidence type="ECO:0000259" key="7">
    <source>
        <dbReference type="Pfam" id="PF24517"/>
    </source>
</evidence>
<feature type="compositionally biased region" description="Low complexity" evidence="4">
    <location>
        <begin position="499"/>
        <end position="526"/>
    </location>
</feature>
<feature type="domain" description="Carbohydrate-binding module family 96" evidence="7">
    <location>
        <begin position="56"/>
        <end position="207"/>
    </location>
</feature>
<keyword evidence="5" id="KW-1133">Transmembrane helix</keyword>
<gene>
    <name evidence="8" type="ORF">ACFP3V_16125</name>
</gene>